<proteinExistence type="predicted"/>
<sequence>MLGGLKTTINLKFEKMTDFVKIPQDRIGVLIGRDGETKDRIEEETGVKLEVDSSNGRVRIDREEADPLVGWKVSKVVKAIGRGFSPEDALKLLEERKVMELIDITNYASTKDSLHRLKGRVIGKKGKTRKNLEEISGTNITIYGKTIGCIGGPEKVSVTAQAIKKLLNGAPHGNAYKFLKDNTKKPGGIEYIRRDH</sequence>
<evidence type="ECO:0000259" key="3">
    <source>
        <dbReference type="SMART" id="SM00322"/>
    </source>
</evidence>
<evidence type="ECO:0000256" key="1">
    <source>
        <dbReference type="ARBA" id="ARBA00022884"/>
    </source>
</evidence>
<keyword evidence="1 2" id="KW-0694">RNA-binding</keyword>
<dbReference type="InterPro" id="IPR036612">
    <property type="entry name" value="KH_dom_type_1_sf"/>
</dbReference>
<dbReference type="Gene3D" id="3.30.1370.10">
    <property type="entry name" value="K Homology domain, type 1"/>
    <property type="match status" value="2"/>
</dbReference>
<dbReference type="InterPro" id="IPR055211">
    <property type="entry name" value="KH_PNO1_2nd"/>
</dbReference>
<dbReference type="STRING" id="1903181.BTN85_0469"/>
<gene>
    <name evidence="4" type="ORF">BTN85_0469</name>
</gene>
<dbReference type="PROSITE" id="PS50084">
    <property type="entry name" value="KH_TYPE_1"/>
    <property type="match status" value="1"/>
</dbReference>
<dbReference type="FunCoup" id="A0A1Q6DUE0">
    <property type="interactions" value="76"/>
</dbReference>
<dbReference type="InterPro" id="IPR004087">
    <property type="entry name" value="KH_dom"/>
</dbReference>
<accession>A0A1Q6DUE0</accession>
<evidence type="ECO:0000313" key="5">
    <source>
        <dbReference type="Proteomes" id="UP000185744"/>
    </source>
</evidence>
<dbReference type="PANTHER" id="PTHR12826:SF13">
    <property type="entry name" value="RNA-BINDING PROTEIN PNO1"/>
    <property type="match status" value="1"/>
</dbReference>
<dbReference type="SMART" id="SM00322">
    <property type="entry name" value="KH"/>
    <property type="match status" value="2"/>
</dbReference>
<dbReference type="CDD" id="cd22389">
    <property type="entry name" value="KH-I_Dim2p_like_rpt1"/>
    <property type="match status" value="1"/>
</dbReference>
<dbReference type="SUPFAM" id="SSF54791">
    <property type="entry name" value="Eukaryotic type KH-domain (KH-domain type I)"/>
    <property type="match status" value="2"/>
</dbReference>
<dbReference type="AlphaFoldDB" id="A0A1Q6DUE0"/>
<dbReference type="GO" id="GO:0003723">
    <property type="term" value="F:RNA binding"/>
    <property type="evidence" value="ECO:0007669"/>
    <property type="project" value="UniProtKB-UniRule"/>
</dbReference>
<dbReference type="Proteomes" id="UP000185744">
    <property type="component" value="Unassembled WGS sequence"/>
</dbReference>
<dbReference type="PANTHER" id="PTHR12826">
    <property type="entry name" value="RIBONUCLEASE Y"/>
    <property type="match status" value="1"/>
</dbReference>
<dbReference type="InterPro" id="IPR004088">
    <property type="entry name" value="KH_dom_type_1"/>
</dbReference>
<protein>
    <submittedName>
        <fullName evidence="4">rRNA processing protein Krr1/Pno1 containing KH domain</fullName>
    </submittedName>
</protein>
<feature type="domain" description="K Homology" evidence="3">
    <location>
        <begin position="96"/>
        <end position="168"/>
    </location>
</feature>
<dbReference type="Pfam" id="PF00013">
    <property type="entry name" value="KH_1"/>
    <property type="match status" value="1"/>
</dbReference>
<organism evidence="4 5">
    <name type="scientific">Methanohalarchaeum thermophilum</name>
    <dbReference type="NCBI Taxonomy" id="1903181"/>
    <lineage>
        <taxon>Archaea</taxon>
        <taxon>Methanobacteriati</taxon>
        <taxon>Methanobacteriota</taxon>
        <taxon>Methanonatronarchaeia</taxon>
        <taxon>Methanonatronarchaeales</taxon>
        <taxon>Methanonatronarchaeaceae</taxon>
        <taxon>Candidatus Methanohalarchaeum</taxon>
    </lineage>
</organism>
<evidence type="ECO:0000313" key="4">
    <source>
        <dbReference type="EMBL" id="OKY77991.1"/>
    </source>
</evidence>
<dbReference type="Pfam" id="PF22891">
    <property type="entry name" value="KH_PNO1_2nd"/>
    <property type="match status" value="1"/>
</dbReference>
<evidence type="ECO:0000256" key="2">
    <source>
        <dbReference type="PROSITE-ProRule" id="PRU00117"/>
    </source>
</evidence>
<keyword evidence="5" id="KW-1185">Reference proteome</keyword>
<name>A0A1Q6DUE0_METT1</name>
<dbReference type="EMBL" id="MSDW01000001">
    <property type="protein sequence ID" value="OKY77991.1"/>
    <property type="molecule type" value="Genomic_DNA"/>
</dbReference>
<dbReference type="NCBIfam" id="TIGR03665">
    <property type="entry name" value="arCOG04150"/>
    <property type="match status" value="1"/>
</dbReference>
<reference evidence="4" key="1">
    <citation type="submission" date="2016-12" db="EMBL/GenBank/DDBJ databases">
        <title>Discovery of methanogenic haloarchaea.</title>
        <authorList>
            <person name="Sorokin D.Y."/>
            <person name="Makarova K.S."/>
            <person name="Abbas B."/>
            <person name="Ferrer M."/>
            <person name="Golyshin P.N."/>
        </authorList>
    </citation>
    <scope>NUCLEOTIDE SEQUENCE [LARGE SCALE GENOMIC DNA]</scope>
    <source>
        <strain evidence="4">HMET1</strain>
    </source>
</reference>
<dbReference type="InterPro" id="IPR019964">
    <property type="entry name" value="KH_domain_protein_archaea"/>
</dbReference>
<feature type="domain" description="K Homology" evidence="3">
    <location>
        <begin position="14"/>
        <end position="82"/>
    </location>
</feature>
<dbReference type="InParanoid" id="A0A1Q6DUE0"/>
<comment type="caution">
    <text evidence="4">The sequence shown here is derived from an EMBL/GenBank/DDBJ whole genome shotgun (WGS) entry which is preliminary data.</text>
</comment>